<dbReference type="Pfam" id="PF13378">
    <property type="entry name" value="MR_MLE_C"/>
    <property type="match status" value="1"/>
</dbReference>
<organism evidence="3 4">
    <name type="scientific">Acetobacter conturbans</name>
    <dbReference type="NCBI Taxonomy" id="1737472"/>
    <lineage>
        <taxon>Bacteria</taxon>
        <taxon>Pseudomonadati</taxon>
        <taxon>Pseudomonadota</taxon>
        <taxon>Alphaproteobacteria</taxon>
        <taxon>Acetobacterales</taxon>
        <taxon>Acetobacteraceae</taxon>
        <taxon>Acetobacter</taxon>
    </lineage>
</organism>
<dbReference type="Gene3D" id="3.30.390.10">
    <property type="entry name" value="Enolase-like, N-terminal domain"/>
    <property type="match status" value="1"/>
</dbReference>
<dbReference type="Proteomes" id="UP000631653">
    <property type="component" value="Unassembled WGS sequence"/>
</dbReference>
<evidence type="ECO:0000259" key="2">
    <source>
        <dbReference type="SMART" id="SM00922"/>
    </source>
</evidence>
<dbReference type="InterPro" id="IPR018110">
    <property type="entry name" value="Mandel_Rmase/mucon_lact_enz_CS"/>
</dbReference>
<name>A0ABX0K210_9PROT</name>
<dbReference type="SFLD" id="SFLDS00001">
    <property type="entry name" value="Enolase"/>
    <property type="match status" value="1"/>
</dbReference>
<protein>
    <submittedName>
        <fullName evidence="3">Mandelate racemase</fullName>
    </submittedName>
</protein>
<evidence type="ECO:0000256" key="1">
    <source>
        <dbReference type="ARBA" id="ARBA00022723"/>
    </source>
</evidence>
<feature type="domain" description="Mandelate racemase/muconate lactonizing enzyme C-terminal" evidence="2">
    <location>
        <begin position="141"/>
        <end position="237"/>
    </location>
</feature>
<dbReference type="InterPro" id="IPR029065">
    <property type="entry name" value="Enolase_C-like"/>
</dbReference>
<accession>A0ABX0K210</accession>
<dbReference type="PANTHER" id="PTHR48073:SF2">
    <property type="entry name" value="O-SUCCINYLBENZOATE SYNTHASE"/>
    <property type="match status" value="1"/>
</dbReference>
<dbReference type="SUPFAM" id="SSF51604">
    <property type="entry name" value="Enolase C-terminal domain-like"/>
    <property type="match status" value="1"/>
</dbReference>
<evidence type="ECO:0000313" key="3">
    <source>
        <dbReference type="EMBL" id="NHN89777.1"/>
    </source>
</evidence>
<gene>
    <name evidence="3" type="ORF">GOB81_14285</name>
</gene>
<dbReference type="EMBL" id="WOSY01000018">
    <property type="protein sequence ID" value="NHN89777.1"/>
    <property type="molecule type" value="Genomic_DNA"/>
</dbReference>
<comment type="caution">
    <text evidence="3">The sequence shown here is derived from an EMBL/GenBank/DDBJ whole genome shotgun (WGS) entry which is preliminary data.</text>
</comment>
<dbReference type="PANTHER" id="PTHR48073">
    <property type="entry name" value="O-SUCCINYLBENZOATE SYNTHASE-RELATED"/>
    <property type="match status" value="1"/>
</dbReference>
<dbReference type="SUPFAM" id="SSF54826">
    <property type="entry name" value="Enolase N-terminal domain-like"/>
    <property type="match status" value="1"/>
</dbReference>
<dbReference type="InterPro" id="IPR013342">
    <property type="entry name" value="Mandelate_racemase_C"/>
</dbReference>
<evidence type="ECO:0000313" key="4">
    <source>
        <dbReference type="Proteomes" id="UP000631653"/>
    </source>
</evidence>
<dbReference type="Gene3D" id="3.20.20.120">
    <property type="entry name" value="Enolase-like C-terminal domain"/>
    <property type="match status" value="1"/>
</dbReference>
<proteinExistence type="predicted"/>
<dbReference type="PROSITE" id="PS00909">
    <property type="entry name" value="MR_MLE_2"/>
    <property type="match status" value="1"/>
</dbReference>
<reference evidence="3 4" key="1">
    <citation type="journal article" date="2020" name="Int. J. Syst. Evol. Microbiol.">
        <title>Novel acetic acid bacteria from cider fermentations: Acetobacter conturbans sp. nov. and Acetobacter fallax sp. nov.</title>
        <authorList>
            <person name="Sombolestani A.S."/>
            <person name="Cleenwerck I."/>
            <person name="Cnockaert M."/>
            <person name="Borremans W."/>
            <person name="Wieme A.D."/>
            <person name="De Vuyst L."/>
            <person name="Vandamme P."/>
        </authorList>
    </citation>
    <scope>NUCLEOTIDE SEQUENCE [LARGE SCALE GENOMIC DNA]</scope>
    <source>
        <strain evidence="3 4">LMG 1627</strain>
    </source>
</reference>
<keyword evidence="1" id="KW-0479">Metal-binding</keyword>
<dbReference type="InterPro" id="IPR036849">
    <property type="entry name" value="Enolase-like_C_sf"/>
</dbReference>
<dbReference type="InterPro" id="IPR029017">
    <property type="entry name" value="Enolase-like_N"/>
</dbReference>
<dbReference type="RefSeq" id="WP_173571110.1">
    <property type="nucleotide sequence ID" value="NZ_WOSY01000018.1"/>
</dbReference>
<sequence length="365" mass="39329">MIGASLRRSDLHYSSGMAVHTSSSGAVSSLDELYLILDDGTVQGLGEVRLNIQYLTGHSPEAIICAASEFLRTVIFPKDDEGLMALTQNLPTTLPSSVRMLVDIAIHDLVARRKNISVCALTGSGTGTSYKTNQTLFFSDIETFRKRCETYVQRGFTALKIRIGNDPEEDIAKFRWVRDRFHDDVDLAADANGAWSLDQASHTLDRLAAFNLEYIEQPLPAACWGQLPELTRNSPVPVMLDESLSSFEDCLKLAESGLPLMAHLKLVKLGGLSALAKAAAVLSDAGVDLMIGQMNEGGAATAAALQASIALRPRFAELYGADGLRDDPAIGLNYDQGEILIADTHMAGLGISFDISRTSPLTGRA</sequence>
<keyword evidence="4" id="KW-1185">Reference proteome</keyword>
<dbReference type="SMART" id="SM00922">
    <property type="entry name" value="MR_MLE"/>
    <property type="match status" value="1"/>
</dbReference>